<reference evidence="1 2" key="1">
    <citation type="journal article" date="2019" name="G3 (Bethesda)">
        <title>Sequencing of a Wild Apple (Malus baccata) Genome Unravels the Differences Between Cultivated and Wild Apple Species Regarding Disease Resistance and Cold Tolerance.</title>
        <authorList>
            <person name="Chen X."/>
        </authorList>
    </citation>
    <scope>NUCLEOTIDE SEQUENCE [LARGE SCALE GENOMIC DNA]</scope>
    <source>
        <strain evidence="2">cv. Shandingzi</strain>
        <tissue evidence="1">Leaves</tissue>
    </source>
</reference>
<keyword evidence="2" id="KW-1185">Reference proteome</keyword>
<evidence type="ECO:0000313" key="2">
    <source>
        <dbReference type="Proteomes" id="UP000315295"/>
    </source>
</evidence>
<gene>
    <name evidence="1" type="ORF">C1H46_042718</name>
</gene>
<comment type="caution">
    <text evidence="1">The sequence shown here is derived from an EMBL/GenBank/DDBJ whole genome shotgun (WGS) entry which is preliminary data.</text>
</comment>
<evidence type="ECO:0000313" key="1">
    <source>
        <dbReference type="EMBL" id="TQD71743.1"/>
    </source>
</evidence>
<sequence length="109" mass="12030">MTCNILFPSQNPKHASQLIGNHPNSNLTHLALTLPNAQYCNATTTTHPCLPKSRKIKRMTRTSTQSLNSTRIALHILPLSALSISSKFCDGKTKIDKFLPKPLTLNPKP</sequence>
<name>A0A540KBY9_MALBA</name>
<protein>
    <submittedName>
        <fullName evidence="1">Uncharacterized protein</fullName>
    </submittedName>
</protein>
<organism evidence="1 2">
    <name type="scientific">Malus baccata</name>
    <name type="common">Siberian crab apple</name>
    <name type="synonym">Pyrus baccata</name>
    <dbReference type="NCBI Taxonomy" id="106549"/>
    <lineage>
        <taxon>Eukaryota</taxon>
        <taxon>Viridiplantae</taxon>
        <taxon>Streptophyta</taxon>
        <taxon>Embryophyta</taxon>
        <taxon>Tracheophyta</taxon>
        <taxon>Spermatophyta</taxon>
        <taxon>Magnoliopsida</taxon>
        <taxon>eudicotyledons</taxon>
        <taxon>Gunneridae</taxon>
        <taxon>Pentapetalae</taxon>
        <taxon>rosids</taxon>
        <taxon>fabids</taxon>
        <taxon>Rosales</taxon>
        <taxon>Rosaceae</taxon>
        <taxon>Amygdaloideae</taxon>
        <taxon>Maleae</taxon>
        <taxon>Malus</taxon>
    </lineage>
</organism>
<dbReference type="Proteomes" id="UP000315295">
    <property type="component" value="Unassembled WGS sequence"/>
</dbReference>
<accession>A0A540KBY9</accession>
<dbReference type="AlphaFoldDB" id="A0A540KBY9"/>
<proteinExistence type="predicted"/>
<dbReference type="EMBL" id="VIEB01001496">
    <property type="protein sequence ID" value="TQD71743.1"/>
    <property type="molecule type" value="Genomic_DNA"/>
</dbReference>